<evidence type="ECO:0000256" key="1">
    <source>
        <dbReference type="ARBA" id="ARBA00022737"/>
    </source>
</evidence>
<dbReference type="AlphaFoldDB" id="A0ABD3NEU7"/>
<gene>
    <name evidence="4" type="ORF">ACHAWO_007611</name>
</gene>
<feature type="domain" description="EF-hand" evidence="3">
    <location>
        <begin position="520"/>
        <end position="555"/>
    </location>
</feature>
<proteinExistence type="predicted"/>
<sequence>MMEILTSESEFMKELKVLRPNDTTTNTVVRLKFHFIPAKKGMLKLYMHDLALADLDRGLIVRASTPDGQSKSVHLNSLTTNDSMDFWVDSKNWFGDLSIVLHQESDSDTYIQLEPSIIDFGARGRGRVSTHVHFASCMESDINISSLDVHHEFFEAGQVKIELIELSNLPSDAASNVSNLRMILRSKGKVHRNEVMTGAPMINGKLLWKDDPISMPVVDEYTLLVECCEFDDVANDHEEVGMAELSLLPLFRDGSIDTTVNLKHLTELGDALDAGVLRLRATFDPPNGVAFPQDQPYMTSYVYVRPDDREEETKTESDEQNTGALTESDIKKAFNLLDLDKNGYIGASELRHVLIFMGEHVTDEEVDMMISMLDKNGDGQVSYKEFKAMAVSDDPSRDDFLSEYQNKEVLESPTLSTDAQQRNDLSAKRMEVFARCIRACNIDTFAVARMWDILRGKAYSDPSNVTASSFYVGYDGFCELMPGFGTTSESHTLYDLIRNGASYVDGRELIMSFSNFVGFTDEDKCRLAFDMYDIDRSGFLSLEEVEALMMSTNLKTRDMIKRRAATLMASADTDQSGDICIDELLSAAERFPNLLFPRHARRKQ</sequence>
<name>A0ABD3NEU7_9STRA</name>
<evidence type="ECO:0000256" key="2">
    <source>
        <dbReference type="ARBA" id="ARBA00022837"/>
    </source>
</evidence>
<dbReference type="Pfam" id="PF13499">
    <property type="entry name" value="EF-hand_7"/>
    <property type="match status" value="2"/>
</dbReference>
<accession>A0ABD3NEU7</accession>
<dbReference type="EMBL" id="JALLPJ020001192">
    <property type="protein sequence ID" value="KAL3774462.1"/>
    <property type="molecule type" value="Genomic_DNA"/>
</dbReference>
<dbReference type="InterPro" id="IPR002048">
    <property type="entry name" value="EF_hand_dom"/>
</dbReference>
<evidence type="ECO:0000313" key="5">
    <source>
        <dbReference type="Proteomes" id="UP001530400"/>
    </source>
</evidence>
<dbReference type="SUPFAM" id="SSF47473">
    <property type="entry name" value="EF-hand"/>
    <property type="match status" value="2"/>
</dbReference>
<dbReference type="PANTHER" id="PTHR23050">
    <property type="entry name" value="CALCIUM BINDING PROTEIN"/>
    <property type="match status" value="1"/>
</dbReference>
<evidence type="ECO:0000313" key="4">
    <source>
        <dbReference type="EMBL" id="KAL3774462.1"/>
    </source>
</evidence>
<comment type="caution">
    <text evidence="4">The sequence shown here is derived from an EMBL/GenBank/DDBJ whole genome shotgun (WGS) entry which is preliminary data.</text>
</comment>
<feature type="domain" description="EF-hand" evidence="3">
    <location>
        <begin position="361"/>
        <end position="396"/>
    </location>
</feature>
<dbReference type="InterPro" id="IPR018247">
    <property type="entry name" value="EF_Hand_1_Ca_BS"/>
</dbReference>
<dbReference type="SMART" id="SM00054">
    <property type="entry name" value="EFh"/>
    <property type="match status" value="4"/>
</dbReference>
<dbReference type="PROSITE" id="PS50222">
    <property type="entry name" value="EF_HAND_2"/>
    <property type="match status" value="3"/>
</dbReference>
<dbReference type="FunFam" id="1.10.238.10:FF:000001">
    <property type="entry name" value="Calmodulin 1"/>
    <property type="match status" value="1"/>
</dbReference>
<evidence type="ECO:0000259" key="3">
    <source>
        <dbReference type="PROSITE" id="PS50222"/>
    </source>
</evidence>
<feature type="domain" description="EF-hand" evidence="3">
    <location>
        <begin position="325"/>
        <end position="360"/>
    </location>
</feature>
<dbReference type="InterPro" id="IPR050145">
    <property type="entry name" value="Centrin_CML-like"/>
</dbReference>
<dbReference type="PROSITE" id="PS00018">
    <property type="entry name" value="EF_HAND_1"/>
    <property type="match status" value="4"/>
</dbReference>
<protein>
    <recommendedName>
        <fullName evidence="3">EF-hand domain-containing protein</fullName>
    </recommendedName>
</protein>
<dbReference type="Proteomes" id="UP001530400">
    <property type="component" value="Unassembled WGS sequence"/>
</dbReference>
<dbReference type="Gene3D" id="1.10.238.10">
    <property type="entry name" value="EF-hand"/>
    <property type="match status" value="2"/>
</dbReference>
<keyword evidence="5" id="KW-1185">Reference proteome</keyword>
<reference evidence="4 5" key="1">
    <citation type="submission" date="2024-10" db="EMBL/GenBank/DDBJ databases">
        <title>Updated reference genomes for cyclostephanoid diatoms.</title>
        <authorList>
            <person name="Roberts W.R."/>
            <person name="Alverson A.J."/>
        </authorList>
    </citation>
    <scope>NUCLEOTIDE SEQUENCE [LARGE SCALE GENOMIC DNA]</scope>
    <source>
        <strain evidence="4 5">AJA010-31</strain>
    </source>
</reference>
<keyword evidence="1" id="KW-0677">Repeat</keyword>
<keyword evidence="2" id="KW-0106">Calcium</keyword>
<organism evidence="4 5">
    <name type="scientific">Cyclotella atomus</name>
    <dbReference type="NCBI Taxonomy" id="382360"/>
    <lineage>
        <taxon>Eukaryota</taxon>
        <taxon>Sar</taxon>
        <taxon>Stramenopiles</taxon>
        <taxon>Ochrophyta</taxon>
        <taxon>Bacillariophyta</taxon>
        <taxon>Coscinodiscophyceae</taxon>
        <taxon>Thalassiosirophycidae</taxon>
        <taxon>Stephanodiscales</taxon>
        <taxon>Stephanodiscaceae</taxon>
        <taxon>Cyclotella</taxon>
    </lineage>
</organism>
<dbReference type="CDD" id="cd00051">
    <property type="entry name" value="EFh"/>
    <property type="match status" value="2"/>
</dbReference>
<dbReference type="InterPro" id="IPR011992">
    <property type="entry name" value="EF-hand-dom_pair"/>
</dbReference>